<name>A0A9W9ARF7_9AGAR</name>
<protein>
    <recommendedName>
        <fullName evidence="1">DUF6699 domain-containing protein</fullName>
    </recommendedName>
</protein>
<gene>
    <name evidence="2" type="ORF">C8J55DRAFT_410602</name>
</gene>
<reference evidence="2" key="1">
    <citation type="submission" date="2022-08" db="EMBL/GenBank/DDBJ databases">
        <authorList>
            <consortium name="DOE Joint Genome Institute"/>
            <person name="Min B."/>
            <person name="Riley R."/>
            <person name="Sierra-Patev S."/>
            <person name="Naranjo-Ortiz M."/>
            <person name="Looney B."/>
            <person name="Konkel Z."/>
            <person name="Slot J.C."/>
            <person name="Sakamoto Y."/>
            <person name="Steenwyk J.L."/>
            <person name="Rokas A."/>
            <person name="Carro J."/>
            <person name="Camarero S."/>
            <person name="Ferreira P."/>
            <person name="Molpeceres G."/>
            <person name="Ruiz-Duenas F.J."/>
            <person name="Serrano A."/>
            <person name="Henrissat B."/>
            <person name="Drula E."/>
            <person name="Hughes K.W."/>
            <person name="Mata J.L."/>
            <person name="Ishikawa N.K."/>
            <person name="Vargas-Isla R."/>
            <person name="Ushijima S."/>
            <person name="Smith C.A."/>
            <person name="Ahrendt S."/>
            <person name="Andreopoulos W."/>
            <person name="He G."/>
            <person name="Labutti K."/>
            <person name="Lipzen A."/>
            <person name="Ng V."/>
            <person name="Sandor L."/>
            <person name="Barry K."/>
            <person name="Martinez A.T."/>
            <person name="Xiao Y."/>
            <person name="Gibbons J.G."/>
            <person name="Terashima K."/>
            <person name="Hibbett D.S."/>
            <person name="Grigoriev I.V."/>
        </authorList>
    </citation>
    <scope>NUCLEOTIDE SEQUENCE</scope>
    <source>
        <strain evidence="2">Sp2 HRB7682 ss15</strain>
    </source>
</reference>
<comment type="caution">
    <text evidence="2">The sequence shown here is derived from an EMBL/GenBank/DDBJ whole genome shotgun (WGS) entry which is preliminary data.</text>
</comment>
<feature type="non-terminal residue" evidence="2">
    <location>
        <position position="1"/>
    </location>
</feature>
<dbReference type="Proteomes" id="UP001150238">
    <property type="component" value="Unassembled WGS sequence"/>
</dbReference>
<reference evidence="2" key="2">
    <citation type="journal article" date="2023" name="Proc. Natl. Acad. Sci. U.S.A.">
        <title>A global phylogenomic analysis of the shiitake genus Lentinula.</title>
        <authorList>
            <person name="Sierra-Patev S."/>
            <person name="Min B."/>
            <person name="Naranjo-Ortiz M."/>
            <person name="Looney B."/>
            <person name="Konkel Z."/>
            <person name="Slot J.C."/>
            <person name="Sakamoto Y."/>
            <person name="Steenwyk J.L."/>
            <person name="Rokas A."/>
            <person name="Carro J."/>
            <person name="Camarero S."/>
            <person name="Ferreira P."/>
            <person name="Molpeceres G."/>
            <person name="Ruiz-Duenas F.J."/>
            <person name="Serrano A."/>
            <person name="Henrissat B."/>
            <person name="Drula E."/>
            <person name="Hughes K.W."/>
            <person name="Mata J.L."/>
            <person name="Ishikawa N.K."/>
            <person name="Vargas-Isla R."/>
            <person name="Ushijima S."/>
            <person name="Smith C.A."/>
            <person name="Donoghue J."/>
            <person name="Ahrendt S."/>
            <person name="Andreopoulos W."/>
            <person name="He G."/>
            <person name="LaButti K."/>
            <person name="Lipzen A."/>
            <person name="Ng V."/>
            <person name="Riley R."/>
            <person name="Sandor L."/>
            <person name="Barry K."/>
            <person name="Martinez A.T."/>
            <person name="Xiao Y."/>
            <person name="Gibbons J.G."/>
            <person name="Terashima K."/>
            <person name="Grigoriev I.V."/>
            <person name="Hibbett D."/>
        </authorList>
    </citation>
    <scope>NUCLEOTIDE SEQUENCE</scope>
    <source>
        <strain evidence="2">Sp2 HRB7682 ss15</strain>
    </source>
</reference>
<dbReference type="AlphaFoldDB" id="A0A9W9ARF7"/>
<feature type="domain" description="DUF6699" evidence="1">
    <location>
        <begin position="18"/>
        <end position="171"/>
    </location>
</feature>
<evidence type="ECO:0000259" key="1">
    <source>
        <dbReference type="Pfam" id="PF20415"/>
    </source>
</evidence>
<dbReference type="InterPro" id="IPR046522">
    <property type="entry name" value="DUF6699"/>
</dbReference>
<feature type="non-terminal residue" evidence="2">
    <location>
        <position position="188"/>
    </location>
</feature>
<evidence type="ECO:0000313" key="3">
    <source>
        <dbReference type="Proteomes" id="UP001150238"/>
    </source>
</evidence>
<evidence type="ECO:0000313" key="2">
    <source>
        <dbReference type="EMBL" id="KAJ4488919.1"/>
    </source>
</evidence>
<organism evidence="2 3">
    <name type="scientific">Lentinula lateritia</name>
    <dbReference type="NCBI Taxonomy" id="40482"/>
    <lineage>
        <taxon>Eukaryota</taxon>
        <taxon>Fungi</taxon>
        <taxon>Dikarya</taxon>
        <taxon>Basidiomycota</taxon>
        <taxon>Agaricomycotina</taxon>
        <taxon>Agaricomycetes</taxon>
        <taxon>Agaricomycetidae</taxon>
        <taxon>Agaricales</taxon>
        <taxon>Marasmiineae</taxon>
        <taxon>Omphalotaceae</taxon>
        <taxon>Lentinula</taxon>
    </lineage>
</organism>
<accession>A0A9W9ARF7</accession>
<dbReference type="Pfam" id="PF20415">
    <property type="entry name" value="DUF6699"/>
    <property type="match status" value="1"/>
</dbReference>
<sequence length="188" mass="20528">LHMHPLFAASSPDSPAPICYDVARPPSRTSVRCKFAESAHEAASSNPRSTTNGEAVPAHVLAEPATDPSTLGKLVLKSDRFPWEVIVTAGCAEAPSVNSRPVVTNNDVLHALYHTLHAHVLHSEWDTLDSDRFRQRRVSRAYQRQGREEQEGVRRVDWLMGRTRFVGIVVERSAGVGGSSDGLKGVGK</sequence>
<proteinExistence type="predicted"/>
<dbReference type="EMBL" id="JANVFS010000008">
    <property type="protein sequence ID" value="KAJ4488919.1"/>
    <property type="molecule type" value="Genomic_DNA"/>
</dbReference>